<dbReference type="Proteomes" id="UP000288805">
    <property type="component" value="Unassembled WGS sequence"/>
</dbReference>
<comment type="caution">
    <text evidence="1">The sequence shown here is derived from an EMBL/GenBank/DDBJ whole genome shotgun (WGS) entry which is preliminary data.</text>
</comment>
<evidence type="ECO:0000313" key="2">
    <source>
        <dbReference type="Proteomes" id="UP000288805"/>
    </source>
</evidence>
<protein>
    <submittedName>
        <fullName evidence="1">Uncharacterized protein</fullName>
    </submittedName>
</protein>
<organism evidence="1 2">
    <name type="scientific">Vitis vinifera</name>
    <name type="common">Grape</name>
    <dbReference type="NCBI Taxonomy" id="29760"/>
    <lineage>
        <taxon>Eukaryota</taxon>
        <taxon>Viridiplantae</taxon>
        <taxon>Streptophyta</taxon>
        <taxon>Embryophyta</taxon>
        <taxon>Tracheophyta</taxon>
        <taxon>Spermatophyta</taxon>
        <taxon>Magnoliopsida</taxon>
        <taxon>eudicotyledons</taxon>
        <taxon>Gunneridae</taxon>
        <taxon>Pentapetalae</taxon>
        <taxon>rosids</taxon>
        <taxon>Vitales</taxon>
        <taxon>Vitaceae</taxon>
        <taxon>Viteae</taxon>
        <taxon>Vitis</taxon>
    </lineage>
</organism>
<name>A0A438EI29_VITVI</name>
<dbReference type="EMBL" id="QGNW01001286">
    <property type="protein sequence ID" value="RVW47295.1"/>
    <property type="molecule type" value="Genomic_DNA"/>
</dbReference>
<sequence>MRVADSGYSQAACRFNDGVAERALSSAFCVPSFLSEALGFSTGNTRGRDGDFVVVLIPIFPVYIRVKLVGSVCCVLTVGTSFMQIPLQSQPKKCLRIRKLLIQFIR</sequence>
<gene>
    <name evidence="1" type="ORF">CK203_089667</name>
</gene>
<proteinExistence type="predicted"/>
<accession>A0A438EI29</accession>
<evidence type="ECO:0000313" key="1">
    <source>
        <dbReference type="EMBL" id="RVW47295.1"/>
    </source>
</evidence>
<dbReference type="AlphaFoldDB" id="A0A438EI29"/>
<reference evidence="1 2" key="1">
    <citation type="journal article" date="2018" name="PLoS Genet.">
        <title>Population sequencing reveals clonal diversity and ancestral inbreeding in the grapevine cultivar Chardonnay.</title>
        <authorList>
            <person name="Roach M.J."/>
            <person name="Johnson D.L."/>
            <person name="Bohlmann J."/>
            <person name="van Vuuren H.J."/>
            <person name="Jones S.J."/>
            <person name="Pretorius I.S."/>
            <person name="Schmidt S.A."/>
            <person name="Borneman A.R."/>
        </authorList>
    </citation>
    <scope>NUCLEOTIDE SEQUENCE [LARGE SCALE GENOMIC DNA]</scope>
    <source>
        <strain evidence="2">cv. Chardonnay</strain>
        <tissue evidence="1">Leaf</tissue>
    </source>
</reference>